<evidence type="ECO:0000313" key="1">
    <source>
        <dbReference type="EMBL" id="MBK7424878.1"/>
    </source>
</evidence>
<evidence type="ECO:0000313" key="2">
    <source>
        <dbReference type="Proteomes" id="UP000886602"/>
    </source>
</evidence>
<proteinExistence type="predicted"/>
<gene>
    <name evidence="1" type="ORF">IPJ48_18360</name>
</gene>
<sequence length="141" mass="14300">MLPLLVVMSSRALPLSFSSVLVAKHPTSGASRGVIVGFGTNAGNAYAAAPLGADPDGLGITQIPATKTKAYFVWVCDDPTTVFEAQADTIAATAFNKNCPLYVGAAPASPIFNSLSYAQGSAANTTQALPLKIVGARESAG</sequence>
<name>A0A9D7IA66_9RHOO</name>
<protein>
    <submittedName>
        <fullName evidence="1">Uncharacterized protein</fullName>
    </submittedName>
</protein>
<organism evidence="1 2">
    <name type="scientific">Candidatus Propionivibrio dominans</name>
    <dbReference type="NCBI Taxonomy" id="2954373"/>
    <lineage>
        <taxon>Bacteria</taxon>
        <taxon>Pseudomonadati</taxon>
        <taxon>Pseudomonadota</taxon>
        <taxon>Betaproteobacteria</taxon>
        <taxon>Rhodocyclales</taxon>
        <taxon>Rhodocyclaceae</taxon>
        <taxon>Propionivibrio</taxon>
    </lineage>
</organism>
<accession>A0A9D7IA66</accession>
<dbReference type="AlphaFoldDB" id="A0A9D7IA66"/>
<comment type="caution">
    <text evidence="1">The sequence shown here is derived from an EMBL/GenBank/DDBJ whole genome shotgun (WGS) entry which is preliminary data.</text>
</comment>
<reference evidence="1" key="1">
    <citation type="submission" date="2020-10" db="EMBL/GenBank/DDBJ databases">
        <title>Connecting structure to function with the recovery of over 1000 high-quality activated sludge metagenome-assembled genomes encoding full-length rRNA genes using long-read sequencing.</title>
        <authorList>
            <person name="Singleton C.M."/>
            <person name="Petriglieri F."/>
            <person name="Kristensen J.M."/>
            <person name="Kirkegaard R.H."/>
            <person name="Michaelsen T.Y."/>
            <person name="Andersen M.H."/>
            <person name="Karst S.M."/>
            <person name="Dueholm M.S."/>
            <person name="Nielsen P.H."/>
            <person name="Albertsen M."/>
        </authorList>
    </citation>
    <scope>NUCLEOTIDE SEQUENCE</scope>
    <source>
        <strain evidence="1">EsbW_18-Q3-R4-48_MAXAC.044</strain>
    </source>
</reference>
<dbReference type="Proteomes" id="UP000886602">
    <property type="component" value="Unassembled WGS sequence"/>
</dbReference>
<dbReference type="EMBL" id="JADJNC010000059">
    <property type="protein sequence ID" value="MBK7424878.1"/>
    <property type="molecule type" value="Genomic_DNA"/>
</dbReference>